<evidence type="ECO:0000313" key="4">
    <source>
        <dbReference type="Proteomes" id="UP000703269"/>
    </source>
</evidence>
<dbReference type="AlphaFoldDB" id="A0A9P3LAI4"/>
<name>A0A9P3LAI4_9APHY</name>
<evidence type="ECO:0000256" key="2">
    <source>
        <dbReference type="SAM" id="Phobius"/>
    </source>
</evidence>
<protein>
    <submittedName>
        <fullName evidence="3">Uncharacterized protein</fullName>
    </submittedName>
</protein>
<dbReference type="EMBL" id="BPQB01000005">
    <property type="protein sequence ID" value="GJE86817.1"/>
    <property type="molecule type" value="Genomic_DNA"/>
</dbReference>
<keyword evidence="2" id="KW-1133">Transmembrane helix</keyword>
<evidence type="ECO:0000256" key="1">
    <source>
        <dbReference type="SAM" id="MobiDB-lite"/>
    </source>
</evidence>
<dbReference type="Proteomes" id="UP000703269">
    <property type="component" value="Unassembled WGS sequence"/>
</dbReference>
<comment type="caution">
    <text evidence="3">The sequence shown here is derived from an EMBL/GenBank/DDBJ whole genome shotgun (WGS) entry which is preliminary data.</text>
</comment>
<feature type="region of interest" description="Disordered" evidence="1">
    <location>
        <begin position="99"/>
        <end position="142"/>
    </location>
</feature>
<accession>A0A9P3LAI4</accession>
<keyword evidence="4" id="KW-1185">Reference proteome</keyword>
<keyword evidence="2" id="KW-0812">Transmembrane</keyword>
<keyword evidence="2" id="KW-0472">Membrane</keyword>
<organism evidence="3 4">
    <name type="scientific">Phanerochaete sordida</name>
    <dbReference type="NCBI Taxonomy" id="48140"/>
    <lineage>
        <taxon>Eukaryota</taxon>
        <taxon>Fungi</taxon>
        <taxon>Dikarya</taxon>
        <taxon>Basidiomycota</taxon>
        <taxon>Agaricomycotina</taxon>
        <taxon>Agaricomycetes</taxon>
        <taxon>Polyporales</taxon>
        <taxon>Phanerochaetaceae</taxon>
        <taxon>Phanerochaete</taxon>
    </lineage>
</organism>
<feature type="transmembrane region" description="Helical" evidence="2">
    <location>
        <begin position="257"/>
        <end position="279"/>
    </location>
</feature>
<gene>
    <name evidence="3" type="ORF">PsYK624_029000</name>
</gene>
<sequence length="308" mass="33536">MRFGLLDGLDDVGAVDVVVRGQPHSAYSEQVQIRKVFWFGMRRWVLRELFDARRRRRRRRFSGPQLHPYARMSDFLEAKQQHVQQRKLKDGGRLSVHNAAGQAGLPSLASGRRSGVLSTDPSKPSPRPPPSPQPHPFPATWGTVDTLLLGPGIDSRSCTWLADTASLADDAKRLGTPALLGRSWALSLARFPCRPVGGTGPAARGEILDCPSHGAQRARRRACANTYHSLESPEGPGTDSRSCVWLADPASPSDGDYAPGIAGTAVSVLVLVAVAVSWVPTQACRWYRTLRIGRGAWLPTTGLRTRAI</sequence>
<reference evidence="3 4" key="1">
    <citation type="submission" date="2021-08" db="EMBL/GenBank/DDBJ databases">
        <title>Draft Genome Sequence of Phanerochaete sordida strain YK-624.</title>
        <authorList>
            <person name="Mori T."/>
            <person name="Dohra H."/>
            <person name="Suzuki T."/>
            <person name="Kawagishi H."/>
            <person name="Hirai H."/>
        </authorList>
    </citation>
    <scope>NUCLEOTIDE SEQUENCE [LARGE SCALE GENOMIC DNA]</scope>
    <source>
        <strain evidence="3 4">YK-624</strain>
    </source>
</reference>
<proteinExistence type="predicted"/>
<evidence type="ECO:0000313" key="3">
    <source>
        <dbReference type="EMBL" id="GJE86817.1"/>
    </source>
</evidence>
<feature type="compositionally biased region" description="Pro residues" evidence="1">
    <location>
        <begin position="123"/>
        <end position="137"/>
    </location>
</feature>